<dbReference type="OMA" id="HHQPFPT"/>
<feature type="compositionally biased region" description="Polar residues" evidence="1">
    <location>
        <begin position="528"/>
        <end position="541"/>
    </location>
</feature>
<dbReference type="VEuPathDB" id="FungiDB:PGTG_10543"/>
<dbReference type="GeneID" id="10545343"/>
<dbReference type="HOGENOM" id="CLU_020545_0_0_1"/>
<evidence type="ECO:0000313" key="3">
    <source>
        <dbReference type="Proteomes" id="UP000008783"/>
    </source>
</evidence>
<feature type="compositionally biased region" description="Polar residues" evidence="1">
    <location>
        <begin position="181"/>
        <end position="199"/>
    </location>
</feature>
<sequence>MSDTTTTITDHQVIKALTRNNNNTTATTTATTATATVTTTTPIDHHHHPKLQESNITQQPTIIKPSYSYNHLKKTTSNFFKRTHHSSINLTKPPPSTTTTTSSSSSSSTLSQPNTPIPPLTPLNNNPTYYQQQQLKNQQQFSRVSLCSHKPINLYQEEEEEPQAQAQDQTEGLLLQASSTNPSHHLLRNTPSNRWTTKPNQLLNRLRKKRSLLSSSNNNNNSQLVAGPSPNKEQHHLLPSLGGPQHQQDTPPTKPGQHKIIAAANRLAHPASKSLSNINLSWLDSQRLSSASALSTSINSHHPKTTSNAPSLDRLNRSSTISSTRTSTSTLTTTTTAVLNRQHISTPTDGHRPSRAERDHPRPSFLLNRARQTIYLPIEPTSDCTATMTTTINNPNSATNPLPDPAPAPAARSAAPTRAAPNNRHSPTQLALIQLDQILRHGPPPPPTSSEQHSRSLGPAPSPSSHLLPISQRSKTPVYALSPPSRPARKPTLHQRTLSSELDGLLIKPSSTPVPSSSGLVQPAQIDPTLSANSSLQSQQEEAGPQKRRNVPIPPHVWKDISISAASNPDRDVPSSALYYCA</sequence>
<feature type="compositionally biased region" description="Basic and acidic residues" evidence="1">
    <location>
        <begin position="349"/>
        <end position="362"/>
    </location>
</feature>
<evidence type="ECO:0000313" key="2">
    <source>
        <dbReference type="EMBL" id="EFP84165.1"/>
    </source>
</evidence>
<organism evidence="2 3">
    <name type="scientific">Puccinia graminis f. sp. tritici (strain CRL 75-36-700-3 / race SCCL)</name>
    <name type="common">Black stem rust fungus</name>
    <dbReference type="NCBI Taxonomy" id="418459"/>
    <lineage>
        <taxon>Eukaryota</taxon>
        <taxon>Fungi</taxon>
        <taxon>Dikarya</taxon>
        <taxon>Basidiomycota</taxon>
        <taxon>Pucciniomycotina</taxon>
        <taxon>Pucciniomycetes</taxon>
        <taxon>Pucciniales</taxon>
        <taxon>Pucciniaceae</taxon>
        <taxon>Puccinia</taxon>
    </lineage>
</organism>
<reference evidence="3" key="2">
    <citation type="journal article" date="2011" name="Proc. Natl. Acad. Sci. U.S.A.">
        <title>Obligate biotrophy features unraveled by the genomic analysis of rust fungi.</title>
        <authorList>
            <person name="Duplessis S."/>
            <person name="Cuomo C.A."/>
            <person name="Lin Y.-C."/>
            <person name="Aerts A."/>
            <person name="Tisserant E."/>
            <person name="Veneault-Fourrey C."/>
            <person name="Joly D.L."/>
            <person name="Hacquard S."/>
            <person name="Amselem J."/>
            <person name="Cantarel B.L."/>
            <person name="Chiu R."/>
            <person name="Coutinho P.M."/>
            <person name="Feau N."/>
            <person name="Field M."/>
            <person name="Frey P."/>
            <person name="Gelhaye E."/>
            <person name="Goldberg J."/>
            <person name="Grabherr M.G."/>
            <person name="Kodira C.D."/>
            <person name="Kohler A."/>
            <person name="Kuees U."/>
            <person name="Lindquist E.A."/>
            <person name="Lucas S.M."/>
            <person name="Mago R."/>
            <person name="Mauceli E."/>
            <person name="Morin E."/>
            <person name="Murat C."/>
            <person name="Pangilinan J.L."/>
            <person name="Park R."/>
            <person name="Pearson M."/>
            <person name="Quesneville H."/>
            <person name="Rouhier N."/>
            <person name="Sakthikumar S."/>
            <person name="Salamov A.A."/>
            <person name="Schmutz J."/>
            <person name="Selles B."/>
            <person name="Shapiro H."/>
            <person name="Tanguay P."/>
            <person name="Tuskan G.A."/>
            <person name="Henrissat B."/>
            <person name="Van de Peer Y."/>
            <person name="Rouze P."/>
            <person name="Ellis J.G."/>
            <person name="Dodds P.N."/>
            <person name="Schein J.E."/>
            <person name="Zhong S."/>
            <person name="Hamelin R.C."/>
            <person name="Grigoriev I.V."/>
            <person name="Szabo L.J."/>
            <person name="Martin F."/>
        </authorList>
    </citation>
    <scope>NUCLEOTIDE SEQUENCE [LARGE SCALE GENOMIC DNA]</scope>
    <source>
        <strain evidence="3">CRL 75-36-700-3 / race SCCL</strain>
    </source>
</reference>
<feature type="region of interest" description="Disordered" evidence="1">
    <location>
        <begin position="506"/>
        <end position="554"/>
    </location>
</feature>
<dbReference type="AlphaFoldDB" id="E3KIP0"/>
<feature type="region of interest" description="Disordered" evidence="1">
    <location>
        <begin position="80"/>
        <end position="127"/>
    </location>
</feature>
<accession>E3KIP0</accession>
<feature type="region of interest" description="Disordered" evidence="1">
    <location>
        <begin position="294"/>
        <end position="367"/>
    </location>
</feature>
<feature type="compositionally biased region" description="Low complexity" evidence="1">
    <location>
        <begin position="97"/>
        <end position="114"/>
    </location>
</feature>
<feature type="compositionally biased region" description="Low complexity" evidence="1">
    <location>
        <begin position="213"/>
        <end position="224"/>
    </location>
</feature>
<proteinExistence type="predicted"/>
<feature type="compositionally biased region" description="Low complexity" evidence="1">
    <location>
        <begin position="318"/>
        <end position="336"/>
    </location>
</feature>
<dbReference type="EMBL" id="DS178289">
    <property type="protein sequence ID" value="EFP84165.1"/>
    <property type="molecule type" value="Genomic_DNA"/>
</dbReference>
<protein>
    <submittedName>
        <fullName evidence="2">Uncharacterized protein</fullName>
    </submittedName>
</protein>
<dbReference type="Proteomes" id="UP000008783">
    <property type="component" value="Unassembled WGS sequence"/>
</dbReference>
<dbReference type="InParanoid" id="E3KIP0"/>
<reference key="1">
    <citation type="submission" date="2007-01" db="EMBL/GenBank/DDBJ databases">
        <title>The Genome Sequence of Puccinia graminis f. sp. tritici Strain CRL 75-36-700-3.</title>
        <authorList>
            <consortium name="The Broad Institute Genome Sequencing Platform"/>
            <person name="Birren B."/>
            <person name="Lander E."/>
            <person name="Galagan J."/>
            <person name="Nusbaum C."/>
            <person name="Devon K."/>
            <person name="Cuomo C."/>
            <person name="Jaffe D."/>
            <person name="Butler J."/>
            <person name="Alvarez P."/>
            <person name="Gnerre S."/>
            <person name="Grabherr M."/>
            <person name="Mauceli E."/>
            <person name="Brockman W."/>
            <person name="Young S."/>
            <person name="LaButti K."/>
            <person name="Sykes S."/>
            <person name="DeCaprio D."/>
            <person name="Crawford M."/>
            <person name="Koehrsen M."/>
            <person name="Engels R."/>
            <person name="Montgomery P."/>
            <person name="Pearson M."/>
            <person name="Howarth C."/>
            <person name="Larson L."/>
            <person name="White J."/>
            <person name="Zeng Q."/>
            <person name="Kodira C."/>
            <person name="Yandava C."/>
            <person name="Alvarado L."/>
            <person name="O'Leary S."/>
            <person name="Szabo L."/>
            <person name="Dean R."/>
            <person name="Schein J."/>
        </authorList>
    </citation>
    <scope>NUCLEOTIDE SEQUENCE</scope>
    <source>
        <strain>CRL 75-36-700-3</strain>
    </source>
</reference>
<feature type="compositionally biased region" description="Polar residues" evidence="1">
    <location>
        <begin position="80"/>
        <end position="90"/>
    </location>
</feature>
<feature type="region of interest" description="Disordered" evidence="1">
    <location>
        <begin position="439"/>
        <end position="494"/>
    </location>
</feature>
<keyword evidence="3" id="KW-1185">Reference proteome</keyword>
<evidence type="ECO:0000256" key="1">
    <source>
        <dbReference type="SAM" id="MobiDB-lite"/>
    </source>
</evidence>
<feature type="region of interest" description="Disordered" evidence="1">
    <location>
        <begin position="181"/>
        <end position="200"/>
    </location>
</feature>
<feature type="compositionally biased region" description="Polar residues" evidence="1">
    <location>
        <begin position="509"/>
        <end position="520"/>
    </location>
</feature>
<feature type="compositionally biased region" description="Polar residues" evidence="1">
    <location>
        <begin position="337"/>
        <end position="348"/>
    </location>
</feature>
<dbReference type="RefSeq" id="XP_003328584.1">
    <property type="nucleotide sequence ID" value="XM_003328536.1"/>
</dbReference>
<name>E3KIP0_PUCGT</name>
<feature type="compositionally biased region" description="Low complexity" evidence="1">
    <location>
        <begin position="409"/>
        <end position="424"/>
    </location>
</feature>
<gene>
    <name evidence="2" type="ORF">PGTG_10543</name>
</gene>
<dbReference type="KEGG" id="pgr:PGTG_10543"/>
<dbReference type="OrthoDB" id="10391027at2759"/>
<feature type="region of interest" description="Disordered" evidence="1">
    <location>
        <begin position="213"/>
        <end position="257"/>
    </location>
</feature>
<feature type="compositionally biased region" description="Polar residues" evidence="1">
    <location>
        <begin position="386"/>
        <end position="397"/>
    </location>
</feature>
<feature type="region of interest" description="Disordered" evidence="1">
    <location>
        <begin position="386"/>
        <end position="426"/>
    </location>
</feature>